<dbReference type="InterPro" id="IPR024607">
    <property type="entry name" value="Sulfatase_CS"/>
</dbReference>
<dbReference type="InterPro" id="IPR000917">
    <property type="entry name" value="Sulfatase_N"/>
</dbReference>
<evidence type="ECO:0000256" key="2">
    <source>
        <dbReference type="ARBA" id="ARBA00022723"/>
    </source>
</evidence>
<protein>
    <submittedName>
        <fullName evidence="5">Sulfatase-like hydrolase/transferase</fullName>
    </submittedName>
</protein>
<evidence type="ECO:0000256" key="3">
    <source>
        <dbReference type="ARBA" id="ARBA00022801"/>
    </source>
</evidence>
<evidence type="ECO:0000313" key="5">
    <source>
        <dbReference type="EMBL" id="NMF26728.1"/>
    </source>
</evidence>
<dbReference type="AlphaFoldDB" id="A0A7X9Y121"/>
<dbReference type="CDD" id="cd16150">
    <property type="entry name" value="sulfatase_like"/>
    <property type="match status" value="1"/>
</dbReference>
<dbReference type="GO" id="GO:0005737">
    <property type="term" value="C:cytoplasm"/>
    <property type="evidence" value="ECO:0007669"/>
    <property type="project" value="TreeGrafter"/>
</dbReference>
<reference evidence="5 6" key="1">
    <citation type="submission" date="2020-04" db="EMBL/GenBank/DDBJ databases">
        <authorList>
            <person name="Hitch T.C.A."/>
            <person name="Wylensek D."/>
            <person name="Clavel T."/>
        </authorList>
    </citation>
    <scope>NUCLEOTIDE SEQUENCE [LARGE SCALE GENOMIC DNA]</scope>
    <source>
        <strain evidence="5 6">105184</strain>
    </source>
</reference>
<comment type="similarity">
    <text evidence="1">Belongs to the sulfatase family.</text>
</comment>
<dbReference type="GO" id="GO:0016740">
    <property type="term" value="F:transferase activity"/>
    <property type="evidence" value="ECO:0007669"/>
    <property type="project" value="UniProtKB-KW"/>
</dbReference>
<name>A0A7X9Y121_9ACTN</name>
<dbReference type="GO" id="GO:0046872">
    <property type="term" value="F:metal ion binding"/>
    <property type="evidence" value="ECO:0007669"/>
    <property type="project" value="UniProtKB-KW"/>
</dbReference>
<comment type="caution">
    <text evidence="5">The sequence shown here is derived from an EMBL/GenBank/DDBJ whole genome shotgun (WGS) entry which is preliminary data.</text>
</comment>
<organism evidence="5 6">
    <name type="scientific">Parafannyhessea umbonata</name>
    <dbReference type="NCBI Taxonomy" id="604330"/>
    <lineage>
        <taxon>Bacteria</taxon>
        <taxon>Bacillati</taxon>
        <taxon>Actinomycetota</taxon>
        <taxon>Coriobacteriia</taxon>
        <taxon>Coriobacteriales</taxon>
        <taxon>Atopobiaceae</taxon>
        <taxon>Parafannyhessea</taxon>
    </lineage>
</organism>
<dbReference type="PANTHER" id="PTHR45953">
    <property type="entry name" value="IDURONATE 2-SULFATASE"/>
    <property type="match status" value="1"/>
</dbReference>
<dbReference type="InterPro" id="IPR017850">
    <property type="entry name" value="Alkaline_phosphatase_core_sf"/>
</dbReference>
<sequence length="496" mass="56043">MAEKPNILWFVADQMRADSLAHLGNPASVTPNLDRLAEEGASFAHAYCQNPVCSPSRCSFLTGLYPHARGHRTMHYLMRPSDYNLLKSMKQAGYEVVWIGRNDVLPSTYDKSEYCDLYFDGTDLVDKHGVAGLRSPFGQGMPDVKPFVPDTIAGADPRYSFYMGGFPEHSLDRTFDWMCVRAALRYLGEYRKDSGKPFFVYCTLMFPHPPYMVEEPWFSLIDRASVPPRRPDVETLSGKASMLQKIRERQGLGGWTEDQYRELRATYLGMVARFDHQLGLVLDELRERGLWDDTAIFCFSDHGDLTGDYGITEKCQNSFEDPLTNVPLLIKPQAGVSVKTGVHEELAGLIDLPATVADLSGADLGYMQAGVSLVDALSHGKAVRDAVFCEGGRLHGEISAMEPAHGPESPYWPRISAQHEEGPAHTKACMMRTERYKYVMRLYEEDQLYDMEEDPMETRNLIADPAHAKTVRAMRERMLSFYMETADFVHPVMDKR</sequence>
<proteinExistence type="inferred from homology"/>
<dbReference type="Pfam" id="PF00884">
    <property type="entry name" value="Sulfatase"/>
    <property type="match status" value="1"/>
</dbReference>
<dbReference type="RefSeq" id="WP_170104752.1">
    <property type="nucleotide sequence ID" value="NZ_JABAGR010000014.1"/>
</dbReference>
<evidence type="ECO:0000256" key="1">
    <source>
        <dbReference type="ARBA" id="ARBA00008779"/>
    </source>
</evidence>
<dbReference type="SUPFAM" id="SSF53649">
    <property type="entry name" value="Alkaline phosphatase-like"/>
    <property type="match status" value="1"/>
</dbReference>
<dbReference type="GO" id="GO:0004423">
    <property type="term" value="F:iduronate-2-sulfatase activity"/>
    <property type="evidence" value="ECO:0007669"/>
    <property type="project" value="TreeGrafter"/>
</dbReference>
<feature type="domain" description="Sulfatase N-terminal" evidence="4">
    <location>
        <begin position="5"/>
        <end position="361"/>
    </location>
</feature>
<evidence type="ECO:0000259" key="4">
    <source>
        <dbReference type="Pfam" id="PF00884"/>
    </source>
</evidence>
<keyword evidence="5" id="KW-0808">Transferase</keyword>
<dbReference type="PROSITE" id="PS00523">
    <property type="entry name" value="SULFATASE_1"/>
    <property type="match status" value="1"/>
</dbReference>
<accession>A0A7X9Y121</accession>
<dbReference type="Proteomes" id="UP000565613">
    <property type="component" value="Unassembled WGS sequence"/>
</dbReference>
<keyword evidence="2" id="KW-0479">Metal-binding</keyword>
<keyword evidence="3 5" id="KW-0378">Hydrolase</keyword>
<gene>
    <name evidence="5" type="ORF">HF885_09920</name>
</gene>
<evidence type="ECO:0000313" key="6">
    <source>
        <dbReference type="Proteomes" id="UP000565613"/>
    </source>
</evidence>
<dbReference type="PANTHER" id="PTHR45953:SF1">
    <property type="entry name" value="IDURONATE 2-SULFATASE"/>
    <property type="match status" value="1"/>
</dbReference>
<dbReference type="Gene3D" id="3.40.720.10">
    <property type="entry name" value="Alkaline Phosphatase, subunit A"/>
    <property type="match status" value="1"/>
</dbReference>
<dbReference type="EMBL" id="JABAGR010000014">
    <property type="protein sequence ID" value="NMF26728.1"/>
    <property type="molecule type" value="Genomic_DNA"/>
</dbReference>